<dbReference type="OrthoDB" id="5089539at2759"/>
<comment type="caution">
    <text evidence="3">The sequence shown here is derived from an EMBL/GenBank/DDBJ whole genome shotgun (WGS) entry which is preliminary data.</text>
</comment>
<proteinExistence type="predicted"/>
<evidence type="ECO:0000256" key="2">
    <source>
        <dbReference type="SAM" id="MobiDB-lite"/>
    </source>
</evidence>
<feature type="region of interest" description="Disordered" evidence="2">
    <location>
        <begin position="256"/>
        <end position="322"/>
    </location>
</feature>
<keyword evidence="1" id="KW-0175">Coiled coil</keyword>
<feature type="compositionally biased region" description="Basic residues" evidence="2">
    <location>
        <begin position="69"/>
        <end position="83"/>
    </location>
</feature>
<dbReference type="AlphaFoldDB" id="A0A8H4JRC9"/>
<evidence type="ECO:0000313" key="3">
    <source>
        <dbReference type="EMBL" id="KAF4436796.1"/>
    </source>
</evidence>
<reference evidence="3" key="1">
    <citation type="submission" date="2020-01" db="EMBL/GenBank/DDBJ databases">
        <title>Identification and distribution of gene clusters putatively required for synthesis of sphingolipid metabolism inhibitors in phylogenetically diverse species of the filamentous fungus Fusarium.</title>
        <authorList>
            <person name="Kim H.-S."/>
            <person name="Busman M."/>
            <person name="Brown D.W."/>
            <person name="Divon H."/>
            <person name="Uhlig S."/>
            <person name="Proctor R.H."/>
        </authorList>
    </citation>
    <scope>NUCLEOTIDE SEQUENCE</scope>
    <source>
        <strain evidence="3">NRRL 53441</strain>
    </source>
</reference>
<feature type="region of interest" description="Disordered" evidence="2">
    <location>
        <begin position="29"/>
        <end position="121"/>
    </location>
</feature>
<dbReference type="Proteomes" id="UP000605986">
    <property type="component" value="Unassembled WGS sequence"/>
</dbReference>
<accession>A0A8H4JRC9</accession>
<sequence length="586" mass="67378">MPPRTRQSCRLQSSDIDELADYKIGIASMLINPLQRPQVTGPPPNTKRRGPGRPPKPQSPGRPSEARKLGRPAKVRGHGRPGRPPKTWGHGRPSRYRSRTPGLPRSKRPGRRRKSYPPEHNDQWIAERLQWNRKTVTMGKRVGDACRSVLELSGQWPWELAANFLPRGRGWGISLVEDLRKLFRIVHSKVATNDYGDNFQVVKDFLHSRAYNRDQDCPQLKLLDIREAVAHFSVRHYRRAKGRRSTTATTEIMLLTSLVESDEEDEDESETREREGRFSRDDFEDYTGDHGHGGDYDTEPTSQDDTTVKLGKRSRSSSELSEALKRARVAEFGMKCDNCQNTMSPNATAKATHTQSTTDVTRRPQSFIDIVKSFDFFMAEKERELEAVSYSLREARTLVQASQTALAKSHSTTNNDGLDELYLAIREIETKKEKKLEGQKVFEQTYAIMDMEADDVAKQRQQYTSQLEEFDRLINEKNAEVRQEVELIHQRLFELEERFEMEREEEKRLKVREEEVGKELAHYRTIGAVTKMRKSETTILQTKLESNDFFKIKPAMDNASEAAHRTPKDDVVAADKFKNAARRASF</sequence>
<feature type="compositionally biased region" description="Basic and acidic residues" evidence="2">
    <location>
        <begin position="271"/>
        <end position="295"/>
    </location>
</feature>
<feature type="compositionally biased region" description="Acidic residues" evidence="2">
    <location>
        <begin position="260"/>
        <end position="270"/>
    </location>
</feature>
<keyword evidence="4" id="KW-1185">Reference proteome</keyword>
<protein>
    <submittedName>
        <fullName evidence="3">Uncharacterized protein</fullName>
    </submittedName>
</protein>
<feature type="compositionally biased region" description="Basic residues" evidence="2">
    <location>
        <begin position="105"/>
        <end position="115"/>
    </location>
</feature>
<name>A0A8H4JRC9_9HYPO</name>
<feature type="coiled-coil region" evidence="1">
    <location>
        <begin position="460"/>
        <end position="512"/>
    </location>
</feature>
<dbReference type="EMBL" id="JAADJG010000782">
    <property type="protein sequence ID" value="KAF4436796.1"/>
    <property type="molecule type" value="Genomic_DNA"/>
</dbReference>
<gene>
    <name evidence="3" type="ORF">F53441_13181</name>
</gene>
<evidence type="ECO:0000256" key="1">
    <source>
        <dbReference type="SAM" id="Coils"/>
    </source>
</evidence>
<evidence type="ECO:0000313" key="4">
    <source>
        <dbReference type="Proteomes" id="UP000605986"/>
    </source>
</evidence>
<organism evidence="3 4">
    <name type="scientific">Fusarium austroafricanum</name>
    <dbReference type="NCBI Taxonomy" id="2364996"/>
    <lineage>
        <taxon>Eukaryota</taxon>
        <taxon>Fungi</taxon>
        <taxon>Dikarya</taxon>
        <taxon>Ascomycota</taxon>
        <taxon>Pezizomycotina</taxon>
        <taxon>Sordariomycetes</taxon>
        <taxon>Hypocreomycetidae</taxon>
        <taxon>Hypocreales</taxon>
        <taxon>Nectriaceae</taxon>
        <taxon>Fusarium</taxon>
        <taxon>Fusarium concolor species complex</taxon>
    </lineage>
</organism>